<evidence type="ECO:0000259" key="1">
    <source>
        <dbReference type="Pfam" id="PF12728"/>
    </source>
</evidence>
<evidence type="ECO:0000313" key="3">
    <source>
        <dbReference type="Proteomes" id="UP000251577"/>
    </source>
</evidence>
<dbReference type="AlphaFoldDB" id="A0A364V3U4"/>
<sequence length="141" mass="15526">MNIQTGNKTILFTVQEQEAAARYISTAGDQLSNLQTPEAGQLPEELRAVVIDVLEAIQQGSAITVSSVPREVTTTTAASMLGMSRPTLMKHVRNGRIDAHMVGSHHRLLTDDVLKFQAKLKEEKRRAVFGLMDLERELGEA</sequence>
<organism evidence="2 3">
    <name type="scientific">Corynebacterium heidelbergense</name>
    <dbReference type="NCBI Taxonomy" id="2055947"/>
    <lineage>
        <taxon>Bacteria</taxon>
        <taxon>Bacillati</taxon>
        <taxon>Actinomycetota</taxon>
        <taxon>Actinomycetes</taxon>
        <taxon>Mycobacteriales</taxon>
        <taxon>Corynebacteriaceae</taxon>
        <taxon>Corynebacterium</taxon>
    </lineage>
</organism>
<keyword evidence="3" id="KW-1185">Reference proteome</keyword>
<dbReference type="NCBIfam" id="TIGR01764">
    <property type="entry name" value="excise"/>
    <property type="match status" value="1"/>
</dbReference>
<dbReference type="GO" id="GO:0003677">
    <property type="term" value="F:DNA binding"/>
    <property type="evidence" value="ECO:0007669"/>
    <property type="project" value="UniProtKB-KW"/>
</dbReference>
<feature type="domain" description="Helix-turn-helix" evidence="1">
    <location>
        <begin position="73"/>
        <end position="119"/>
    </location>
</feature>
<dbReference type="InterPro" id="IPR041657">
    <property type="entry name" value="HTH_17"/>
</dbReference>
<dbReference type="EMBL" id="QHCV01000117">
    <property type="protein sequence ID" value="RAV31315.1"/>
    <property type="molecule type" value="Genomic_DNA"/>
</dbReference>
<dbReference type="RefSeq" id="WP_113631383.1">
    <property type="nucleotide sequence ID" value="NZ_QHCV01000117.1"/>
</dbReference>
<accession>A0A364V3U4</accession>
<protein>
    <submittedName>
        <fullName evidence="2">DNA-binding protein</fullName>
    </submittedName>
</protein>
<dbReference type="Proteomes" id="UP000251577">
    <property type="component" value="Unassembled WGS sequence"/>
</dbReference>
<name>A0A364V3U4_9CORY</name>
<proteinExistence type="predicted"/>
<gene>
    <name evidence="2" type="ORF">DLJ54_09020</name>
</gene>
<reference evidence="2 3" key="1">
    <citation type="journal article" date="2018" name="Syst. Appl. Microbiol.">
        <title>Corynebacterium heidelbergense sp. nov., isolated from the preen glands of Egyptian geese (Alopochen aegyptiacus).</title>
        <authorList>
            <person name="Braun M.S."/>
            <person name="Wang E."/>
            <person name="Zimmermann S."/>
            <person name="Wink M."/>
        </authorList>
    </citation>
    <scope>NUCLEOTIDE SEQUENCE [LARGE SCALE GENOMIC DNA]</scope>
    <source>
        <strain evidence="2 3">647</strain>
    </source>
</reference>
<keyword evidence="2" id="KW-0238">DNA-binding</keyword>
<dbReference type="InterPro" id="IPR010093">
    <property type="entry name" value="SinI_DNA-bd"/>
</dbReference>
<evidence type="ECO:0000313" key="2">
    <source>
        <dbReference type="EMBL" id="RAV31315.1"/>
    </source>
</evidence>
<comment type="caution">
    <text evidence="2">The sequence shown here is derived from an EMBL/GenBank/DDBJ whole genome shotgun (WGS) entry which is preliminary data.</text>
</comment>
<dbReference type="Pfam" id="PF12728">
    <property type="entry name" value="HTH_17"/>
    <property type="match status" value="1"/>
</dbReference>